<dbReference type="Gene3D" id="3.90.950.20">
    <property type="entry name" value="CinA-like"/>
    <property type="match status" value="1"/>
</dbReference>
<proteinExistence type="predicted"/>
<organism evidence="2 3">
    <name type="scientific">Candidatus Filomicrobium marinum</name>
    <dbReference type="NCBI Taxonomy" id="1608628"/>
    <lineage>
        <taxon>Bacteria</taxon>
        <taxon>Pseudomonadati</taxon>
        <taxon>Pseudomonadota</taxon>
        <taxon>Alphaproteobacteria</taxon>
        <taxon>Hyphomicrobiales</taxon>
        <taxon>Hyphomicrobiaceae</taxon>
        <taxon>Filomicrobium</taxon>
    </lineage>
</organism>
<dbReference type="KEGG" id="fiy:BN1229_v1_0628"/>
<name>A0A0D6JAY2_9HYPH</name>
<feature type="domain" description="CinA C-terminal" evidence="1">
    <location>
        <begin position="11"/>
        <end position="161"/>
    </location>
</feature>
<evidence type="ECO:0000313" key="2">
    <source>
        <dbReference type="EMBL" id="CPR16055.1"/>
    </source>
</evidence>
<dbReference type="EMBL" id="LN829119">
    <property type="protein sequence ID" value="CPR16055.1"/>
    <property type="molecule type" value="Genomic_DNA"/>
</dbReference>
<dbReference type="InterPro" id="IPR008136">
    <property type="entry name" value="CinA_C"/>
</dbReference>
<dbReference type="Pfam" id="PF02464">
    <property type="entry name" value="CinA"/>
    <property type="match status" value="1"/>
</dbReference>
<sequence length="180" mass="19131">MKKRVPELPALAADLLAAAKRAGLTIATAESCTAGTLAAVLADAPGGGEQFHGGFVTYTKQSKIEILGVETDLIRKHSAVSQPVAEAMAKACLARSSASLAIAVTGVAGPEPDEDNNPVGEIHVAIAHRHSGTWHRKYEFQKRQRSAMREAILRAALIFAQQRCESVQLTNEVKHETPAS</sequence>
<keyword evidence="3" id="KW-1185">Reference proteome</keyword>
<evidence type="ECO:0000313" key="3">
    <source>
        <dbReference type="Proteomes" id="UP000033187"/>
    </source>
</evidence>
<reference evidence="3" key="1">
    <citation type="submission" date="2015-02" db="EMBL/GenBank/DDBJ databases">
        <authorList>
            <person name="Chooi Y.-H."/>
        </authorList>
    </citation>
    <scope>NUCLEOTIDE SEQUENCE [LARGE SCALE GENOMIC DNA]</scope>
    <source>
        <strain evidence="3">strain Y</strain>
    </source>
</reference>
<evidence type="ECO:0000259" key="1">
    <source>
        <dbReference type="Pfam" id="PF02464"/>
    </source>
</evidence>
<protein>
    <submittedName>
        <fullName evidence="2">CinA domain protein</fullName>
    </submittedName>
</protein>
<dbReference type="NCBIfam" id="TIGR00199">
    <property type="entry name" value="PncC_domain"/>
    <property type="match status" value="1"/>
</dbReference>
<dbReference type="AlphaFoldDB" id="A0A0D6JAY2"/>
<dbReference type="SUPFAM" id="SSF142433">
    <property type="entry name" value="CinA-like"/>
    <property type="match status" value="1"/>
</dbReference>
<gene>
    <name evidence="2" type="ORF">YBN1229_v1_0628</name>
</gene>
<dbReference type="OrthoDB" id="9801454at2"/>
<dbReference type="InterPro" id="IPR036653">
    <property type="entry name" value="CinA-like_C"/>
</dbReference>
<accession>A0A0D6JAY2</accession>
<dbReference type="KEGG" id="fil:BN1229_v1_0624"/>
<dbReference type="RefSeq" id="WP_046476516.1">
    <property type="nucleotide sequence ID" value="NZ_LN829118.1"/>
</dbReference>
<dbReference type="Proteomes" id="UP000033187">
    <property type="component" value="Chromosome 1"/>
</dbReference>